<dbReference type="EMBL" id="CP036287">
    <property type="protein sequence ID" value="QDU65767.1"/>
    <property type="molecule type" value="Genomic_DNA"/>
</dbReference>
<dbReference type="GO" id="GO:0016757">
    <property type="term" value="F:glycosyltransferase activity"/>
    <property type="evidence" value="ECO:0007669"/>
    <property type="project" value="TreeGrafter"/>
</dbReference>
<dbReference type="AlphaFoldDB" id="A0A518BFK4"/>
<dbReference type="Pfam" id="PF13692">
    <property type="entry name" value="Glyco_trans_1_4"/>
    <property type="match status" value="1"/>
</dbReference>
<dbReference type="Gene3D" id="3.40.50.2000">
    <property type="entry name" value="Glycogen Phosphorylase B"/>
    <property type="match status" value="1"/>
</dbReference>
<dbReference type="Proteomes" id="UP000316921">
    <property type="component" value="Chromosome"/>
</dbReference>
<keyword evidence="1" id="KW-0808">Transferase</keyword>
<dbReference type="RefSeq" id="WP_145062683.1">
    <property type="nucleotide sequence ID" value="NZ_CP036287.1"/>
</dbReference>
<evidence type="ECO:0000313" key="1">
    <source>
        <dbReference type="EMBL" id="QDU65767.1"/>
    </source>
</evidence>
<protein>
    <submittedName>
        <fullName evidence="1">Glycosyl transferases group 1</fullName>
    </submittedName>
</protein>
<dbReference type="SUPFAM" id="SSF53756">
    <property type="entry name" value="UDP-Glycosyltransferase/glycogen phosphorylase"/>
    <property type="match status" value="1"/>
</dbReference>
<name>A0A518BFK4_9BACT</name>
<dbReference type="PANTHER" id="PTHR12526:SF636">
    <property type="entry name" value="BLL3647 PROTEIN"/>
    <property type="match status" value="1"/>
</dbReference>
<evidence type="ECO:0000313" key="2">
    <source>
        <dbReference type="Proteomes" id="UP000316921"/>
    </source>
</evidence>
<keyword evidence="2" id="KW-1185">Reference proteome</keyword>
<accession>A0A518BFK4</accession>
<proteinExistence type="predicted"/>
<dbReference type="KEGG" id="pbap:Pla133_08330"/>
<dbReference type="CDD" id="cd03801">
    <property type="entry name" value="GT4_PimA-like"/>
    <property type="match status" value="1"/>
</dbReference>
<dbReference type="PANTHER" id="PTHR12526">
    <property type="entry name" value="GLYCOSYLTRANSFERASE"/>
    <property type="match status" value="1"/>
</dbReference>
<sequence length="547" mass="60080">MKLALVTTAPEIHSGIGDYTRHLLPYLAQRCQVEVYVRDGTEGTQLDGFTTRALSTLGAGAADRILYQLGNEANHAFMVPAIQRLGGVVMQHDWVLFDLAMACHPALVRGGVKGATLAGRLGGRTQLATYVRAFGARRQERRRPLQPVEPNGRPGNLVGGWHAPEGTGRWVADNGVFRIPAEGVRSVAVTFNAPVGRRVELRQGGQVLARYRTTPEQPWERLEIEPAERERPTLVLHVDPVRVTKEQRLHGDARRLGAFIERIEWSDADGRHDLDLRAPAAVPLRPSSLSDFRFDLPLNRGVVRHADGFVVHSEFVAEHIRATRPNVGVGVVHHGAERRWHEQTRAAARLELGLPRSWADGFLVTSLGGVQAHKRVDRVLAALAQARRERPDIRLAMAGRVCSESFDAREVAESMGLGDAVHFPGFVSEEDAWRWLHAGDVSINLRGPTSGGTSGGIFQAFGLGRAVIASNAAEQRELPDACTIKVPLGEGEVDAVARAMVELRDDAARVERLSAAARAFVDDECHWSHCADRYVTYLERAPRPRGV</sequence>
<gene>
    <name evidence="1" type="ORF">Pla133_08330</name>
</gene>
<reference evidence="1 2" key="1">
    <citation type="submission" date="2019-02" db="EMBL/GenBank/DDBJ databases">
        <title>Deep-cultivation of Planctomycetes and their phenomic and genomic characterization uncovers novel biology.</title>
        <authorList>
            <person name="Wiegand S."/>
            <person name="Jogler M."/>
            <person name="Boedeker C."/>
            <person name="Pinto D."/>
            <person name="Vollmers J."/>
            <person name="Rivas-Marin E."/>
            <person name="Kohn T."/>
            <person name="Peeters S.H."/>
            <person name="Heuer A."/>
            <person name="Rast P."/>
            <person name="Oberbeckmann S."/>
            <person name="Bunk B."/>
            <person name="Jeske O."/>
            <person name="Meyerdierks A."/>
            <person name="Storesund J.E."/>
            <person name="Kallscheuer N."/>
            <person name="Luecker S."/>
            <person name="Lage O.M."/>
            <person name="Pohl T."/>
            <person name="Merkel B.J."/>
            <person name="Hornburger P."/>
            <person name="Mueller R.-W."/>
            <person name="Bruemmer F."/>
            <person name="Labrenz M."/>
            <person name="Spormann A.M."/>
            <person name="Op den Camp H."/>
            <person name="Overmann J."/>
            <person name="Amann R."/>
            <person name="Jetten M.S.M."/>
            <person name="Mascher T."/>
            <person name="Medema M.H."/>
            <person name="Devos D.P."/>
            <person name="Kaster A.-K."/>
            <person name="Ovreas L."/>
            <person name="Rohde M."/>
            <person name="Galperin M.Y."/>
            <person name="Jogler C."/>
        </authorList>
    </citation>
    <scope>NUCLEOTIDE SEQUENCE [LARGE SCALE GENOMIC DNA]</scope>
    <source>
        <strain evidence="1 2">Pla133</strain>
    </source>
</reference>
<organism evidence="1 2">
    <name type="scientific">Engelhardtia mirabilis</name>
    <dbReference type="NCBI Taxonomy" id="2528011"/>
    <lineage>
        <taxon>Bacteria</taxon>
        <taxon>Pseudomonadati</taxon>
        <taxon>Planctomycetota</taxon>
        <taxon>Planctomycetia</taxon>
        <taxon>Planctomycetia incertae sedis</taxon>
        <taxon>Engelhardtia</taxon>
    </lineage>
</organism>